<feature type="domain" description="PDZ" evidence="2">
    <location>
        <begin position="34"/>
        <end position="133"/>
    </location>
</feature>
<dbReference type="InterPro" id="IPR001478">
    <property type="entry name" value="PDZ"/>
</dbReference>
<proteinExistence type="predicted"/>
<evidence type="ECO:0000313" key="4">
    <source>
        <dbReference type="Proteomes" id="UP001424459"/>
    </source>
</evidence>
<feature type="transmembrane region" description="Helical" evidence="1">
    <location>
        <begin position="15"/>
        <end position="33"/>
    </location>
</feature>
<keyword evidence="1" id="KW-0812">Transmembrane</keyword>
<dbReference type="Gene3D" id="2.30.42.10">
    <property type="match status" value="1"/>
</dbReference>
<keyword evidence="1" id="KW-0472">Membrane</keyword>
<gene>
    <name evidence="3" type="ORF">GCM10022281_17120</name>
</gene>
<dbReference type="RefSeq" id="WP_344696655.1">
    <property type="nucleotide sequence ID" value="NZ_BAABBR010000001.1"/>
</dbReference>
<keyword evidence="4" id="KW-1185">Reference proteome</keyword>
<dbReference type="SUPFAM" id="SSF50156">
    <property type="entry name" value="PDZ domain-like"/>
    <property type="match status" value="1"/>
</dbReference>
<protein>
    <recommendedName>
        <fullName evidence="2">PDZ domain-containing protein</fullName>
    </recommendedName>
</protein>
<sequence length="142" mass="15309">MAPPPRSLLTSLRDYAAPLLLAALIVGMALVLVSTRMTRGRQQAEALLRFDRMVGATVQPVTSEVARTSHLPPGEAGLFVTSVANHRRSADPPLRVGDVVARVDGKPVATPSDLVRVIRSRHARVALDVHRGRARLAPMVSR</sequence>
<keyword evidence="1" id="KW-1133">Transmembrane helix</keyword>
<reference evidence="4" key="1">
    <citation type="journal article" date="2019" name="Int. J. Syst. Evol. Microbiol.">
        <title>The Global Catalogue of Microorganisms (GCM) 10K type strain sequencing project: providing services to taxonomists for standard genome sequencing and annotation.</title>
        <authorList>
            <consortium name="The Broad Institute Genomics Platform"/>
            <consortium name="The Broad Institute Genome Sequencing Center for Infectious Disease"/>
            <person name="Wu L."/>
            <person name="Ma J."/>
        </authorList>
    </citation>
    <scope>NUCLEOTIDE SEQUENCE [LARGE SCALE GENOMIC DNA]</scope>
    <source>
        <strain evidence="4">JCM 17564</strain>
    </source>
</reference>
<organism evidence="3 4">
    <name type="scientific">Sphingomonas rosea</name>
    <dbReference type="NCBI Taxonomy" id="335605"/>
    <lineage>
        <taxon>Bacteria</taxon>
        <taxon>Pseudomonadati</taxon>
        <taxon>Pseudomonadota</taxon>
        <taxon>Alphaproteobacteria</taxon>
        <taxon>Sphingomonadales</taxon>
        <taxon>Sphingomonadaceae</taxon>
        <taxon>Sphingomonas</taxon>
    </lineage>
</organism>
<evidence type="ECO:0000259" key="2">
    <source>
        <dbReference type="PROSITE" id="PS50106"/>
    </source>
</evidence>
<dbReference type="PROSITE" id="PS50106">
    <property type="entry name" value="PDZ"/>
    <property type="match status" value="1"/>
</dbReference>
<name>A0ABP7U700_9SPHN</name>
<dbReference type="Proteomes" id="UP001424459">
    <property type="component" value="Unassembled WGS sequence"/>
</dbReference>
<evidence type="ECO:0000313" key="3">
    <source>
        <dbReference type="EMBL" id="GAA4037072.1"/>
    </source>
</evidence>
<evidence type="ECO:0000256" key="1">
    <source>
        <dbReference type="SAM" id="Phobius"/>
    </source>
</evidence>
<dbReference type="InterPro" id="IPR036034">
    <property type="entry name" value="PDZ_sf"/>
</dbReference>
<accession>A0ABP7U700</accession>
<dbReference type="EMBL" id="BAABBR010000001">
    <property type="protein sequence ID" value="GAA4037072.1"/>
    <property type="molecule type" value="Genomic_DNA"/>
</dbReference>
<comment type="caution">
    <text evidence="3">The sequence shown here is derived from an EMBL/GenBank/DDBJ whole genome shotgun (WGS) entry which is preliminary data.</text>
</comment>